<evidence type="ECO:0000313" key="1">
    <source>
        <dbReference type="EMBL" id="CAB4750218.1"/>
    </source>
</evidence>
<dbReference type="CDD" id="cd00761">
    <property type="entry name" value="Glyco_tranf_GTA_type"/>
    <property type="match status" value="1"/>
</dbReference>
<organism evidence="1">
    <name type="scientific">freshwater metagenome</name>
    <dbReference type="NCBI Taxonomy" id="449393"/>
    <lineage>
        <taxon>unclassified sequences</taxon>
        <taxon>metagenomes</taxon>
        <taxon>ecological metagenomes</taxon>
    </lineage>
</organism>
<gene>
    <name evidence="1" type="ORF">UFOPK2809_00861</name>
</gene>
<accession>A0A6J6TSU3</accession>
<dbReference type="InterPro" id="IPR029044">
    <property type="entry name" value="Nucleotide-diphossugar_trans"/>
</dbReference>
<reference evidence="1" key="1">
    <citation type="submission" date="2020-05" db="EMBL/GenBank/DDBJ databases">
        <authorList>
            <person name="Chiriac C."/>
            <person name="Salcher M."/>
            <person name="Ghai R."/>
            <person name="Kavagutti S V."/>
        </authorList>
    </citation>
    <scope>NUCLEOTIDE SEQUENCE</scope>
</reference>
<dbReference type="EMBL" id="CAEZZA010000108">
    <property type="protein sequence ID" value="CAB4750218.1"/>
    <property type="molecule type" value="Genomic_DNA"/>
</dbReference>
<protein>
    <submittedName>
        <fullName evidence="1">Unannotated protein</fullName>
    </submittedName>
</protein>
<proteinExistence type="predicted"/>
<name>A0A6J6TSU3_9ZZZZ</name>
<sequence>MGIPGVRIRARANQWRVEAASIEQLQQLCVTSVGAADVTSLKIRVAKWSPPKGWVGAPTSPGLVSYLVEPRGAGAQVILIWGEPVDVALALAAALRCLRPVNNFSVGPMLTLAPGLPAAAAALAASTRDVLLPERAIHGHLRRCDTLVVPTPDSMPEVERAVTVVVAGETWIVDGAAYLVAVDPSVHNPIGRRSMGATEVITASVAGEALKLRGSKLNLVIAGDLRSGDVEALRSMGVVTAEDDLGPRWTNQLRACGLVLKSGSAIDDSTKTSLADPLEAQVLSVKARHDALRGSTPAAALGCWPSVSAVLLTNRETYLTHSMQQIAKLDYPNLQVVVGLHGLELTSARIAELKDLAGREIEFISISSNLSFGAAMQLVSQSADGELITKMDDDDYYGSNHLWDLVLARMYSGAQVVGKALDWIYLEGEDTTVFRPTYAAEKYSFFVAGGTILISRADLDAVGGWRPVSKSIDRALLESVKQVGGLIYRTHGLGYIYVRHLAPHTASVSSEHFLSKTERTWPGLLRHQIFGTAQ</sequence>
<dbReference type="AlphaFoldDB" id="A0A6J6TSU3"/>
<dbReference type="SUPFAM" id="SSF53448">
    <property type="entry name" value="Nucleotide-diphospho-sugar transferases"/>
    <property type="match status" value="1"/>
</dbReference>
<dbReference type="Gene3D" id="3.90.550.10">
    <property type="entry name" value="Spore Coat Polysaccharide Biosynthesis Protein SpsA, Chain A"/>
    <property type="match status" value="1"/>
</dbReference>